<gene>
    <name evidence="8" type="ORF">PAC_17450</name>
</gene>
<feature type="compositionally biased region" description="Low complexity" evidence="5">
    <location>
        <begin position="19"/>
        <end position="28"/>
    </location>
</feature>
<feature type="transmembrane region" description="Helical" evidence="6">
    <location>
        <begin position="513"/>
        <end position="535"/>
    </location>
</feature>
<sequence length="548" mass="60327">MATPGLRDSIGCQIEKSTTEPQPSTSTSAENLPDFKRENLLNAPGSFLEDPSSKDLELFDELGDVISAQQARENDSEEREKATDPNLVEWDGPDDPENPMNFKPSRKWIITIATSLITFVATFSSSVFSTATVATSEEYHVSTEVTTLGTSLCVAGFATGPLVWGPASELFGRKVPMFIGLTVFCIFQIPVAVAQNIQTIMICRYLGGFFGVAPLAIVGGTLADFWGPIDRSVAITVFAGATFVGPVAGPVMGSFITESYLGWRWTAWITLIMGAASGLIGVITIPETYHPRLLQLRAAKMRYETKNWAFHSRADENKKDLKTMVQTYLFRPIQMLVQEPILLMVTIYMALVWGILFLFFEAFPISFDEKRGWSPGLGSLPFLSILIGMLIGCLIVAVSSKTRLARKFKKHGHIIPEERLPPMIFGAVIFPIGLFWFAWTSNPNITWVPQVISGIPIGCGILLIFLQGMNYIVDVYKWYANSAIAANTLLRSGAAAGFPMFAAAMFHNLGVPWATSLLGFLAVALVPVPILFFIYGKRIRQMSRFSPK</sequence>
<feature type="transmembrane region" description="Helical" evidence="6">
    <location>
        <begin position="145"/>
        <end position="163"/>
    </location>
</feature>
<feature type="transmembrane region" description="Helical" evidence="6">
    <location>
        <begin position="420"/>
        <end position="439"/>
    </location>
</feature>
<feature type="region of interest" description="Disordered" evidence="5">
    <location>
        <begin position="69"/>
        <end position="101"/>
    </location>
</feature>
<protein>
    <submittedName>
        <fullName evidence="8">Probable fluconazole resistance protein</fullName>
    </submittedName>
</protein>
<dbReference type="Gene3D" id="1.20.1250.20">
    <property type="entry name" value="MFS general substrate transporter like domains"/>
    <property type="match status" value="1"/>
</dbReference>
<feature type="domain" description="Major facilitator superfamily (MFS) profile" evidence="7">
    <location>
        <begin position="110"/>
        <end position="539"/>
    </location>
</feature>
<dbReference type="SUPFAM" id="SSF103473">
    <property type="entry name" value="MFS general substrate transporter"/>
    <property type="match status" value="1"/>
</dbReference>
<proteinExistence type="predicted"/>
<evidence type="ECO:0000259" key="7">
    <source>
        <dbReference type="PROSITE" id="PS50850"/>
    </source>
</evidence>
<feature type="transmembrane region" description="Helical" evidence="6">
    <location>
        <begin position="445"/>
        <end position="466"/>
    </location>
</feature>
<dbReference type="OrthoDB" id="446368at2759"/>
<comment type="subcellular location">
    <subcellularLocation>
        <location evidence="1">Membrane</location>
        <topology evidence="1">Multi-pass membrane protein</topology>
    </subcellularLocation>
</comment>
<dbReference type="CDD" id="cd17323">
    <property type="entry name" value="MFS_Tpo1_MDR_like"/>
    <property type="match status" value="1"/>
</dbReference>
<dbReference type="PANTHER" id="PTHR23502">
    <property type="entry name" value="MAJOR FACILITATOR SUPERFAMILY"/>
    <property type="match status" value="1"/>
</dbReference>
<dbReference type="InterPro" id="IPR020846">
    <property type="entry name" value="MFS_dom"/>
</dbReference>
<feature type="transmembrane region" description="Helical" evidence="6">
    <location>
        <begin position="380"/>
        <end position="399"/>
    </location>
</feature>
<evidence type="ECO:0000256" key="2">
    <source>
        <dbReference type="ARBA" id="ARBA00022692"/>
    </source>
</evidence>
<feature type="region of interest" description="Disordered" evidence="5">
    <location>
        <begin position="1"/>
        <end position="36"/>
    </location>
</feature>
<dbReference type="AlphaFoldDB" id="A0A1L7XR64"/>
<evidence type="ECO:0000256" key="4">
    <source>
        <dbReference type="ARBA" id="ARBA00023136"/>
    </source>
</evidence>
<evidence type="ECO:0000313" key="9">
    <source>
        <dbReference type="Proteomes" id="UP000184330"/>
    </source>
</evidence>
<dbReference type="EMBL" id="FJOG01000045">
    <property type="protein sequence ID" value="CZR67551.1"/>
    <property type="molecule type" value="Genomic_DNA"/>
</dbReference>
<evidence type="ECO:0000256" key="3">
    <source>
        <dbReference type="ARBA" id="ARBA00022989"/>
    </source>
</evidence>
<accession>A0A1L7XR64</accession>
<keyword evidence="2 6" id="KW-0812">Transmembrane</keyword>
<evidence type="ECO:0000256" key="5">
    <source>
        <dbReference type="SAM" id="MobiDB-lite"/>
    </source>
</evidence>
<dbReference type="PANTHER" id="PTHR23502:SF47">
    <property type="entry name" value="MAJOR FACILITATOR SUPERFAMILY (MFS) PROFILE DOMAIN-CONTAINING PROTEIN-RELATED"/>
    <property type="match status" value="1"/>
</dbReference>
<keyword evidence="4 6" id="KW-0472">Membrane</keyword>
<feature type="transmembrane region" description="Helical" evidence="6">
    <location>
        <begin position="341"/>
        <end position="360"/>
    </location>
</feature>
<dbReference type="FunFam" id="1.20.1250.20:FF:000011">
    <property type="entry name" value="MFS multidrug transporter, putative"/>
    <property type="match status" value="1"/>
</dbReference>
<name>A0A1L7XR64_9HELO</name>
<feature type="transmembrane region" description="Helical" evidence="6">
    <location>
        <begin position="478"/>
        <end position="501"/>
    </location>
</feature>
<feature type="compositionally biased region" description="Basic and acidic residues" evidence="5">
    <location>
        <begin position="72"/>
        <end position="83"/>
    </location>
</feature>
<dbReference type="InterPro" id="IPR011701">
    <property type="entry name" value="MFS"/>
</dbReference>
<evidence type="ECO:0000256" key="1">
    <source>
        <dbReference type="ARBA" id="ARBA00004141"/>
    </source>
</evidence>
<dbReference type="GO" id="GO:0005886">
    <property type="term" value="C:plasma membrane"/>
    <property type="evidence" value="ECO:0007669"/>
    <property type="project" value="TreeGrafter"/>
</dbReference>
<dbReference type="Pfam" id="PF07690">
    <property type="entry name" value="MFS_1"/>
    <property type="match status" value="1"/>
</dbReference>
<feature type="transmembrane region" description="Helical" evidence="6">
    <location>
        <begin position="108"/>
        <end position="133"/>
    </location>
</feature>
<feature type="transmembrane region" description="Helical" evidence="6">
    <location>
        <begin position="265"/>
        <end position="285"/>
    </location>
</feature>
<dbReference type="GO" id="GO:0022857">
    <property type="term" value="F:transmembrane transporter activity"/>
    <property type="evidence" value="ECO:0007669"/>
    <property type="project" value="InterPro"/>
</dbReference>
<dbReference type="Proteomes" id="UP000184330">
    <property type="component" value="Unassembled WGS sequence"/>
</dbReference>
<keyword evidence="3 6" id="KW-1133">Transmembrane helix</keyword>
<reference evidence="8 9" key="1">
    <citation type="submission" date="2016-03" db="EMBL/GenBank/DDBJ databases">
        <authorList>
            <person name="Ploux O."/>
        </authorList>
    </citation>
    <scope>NUCLEOTIDE SEQUENCE [LARGE SCALE GENOMIC DNA]</scope>
    <source>
        <strain evidence="8 9">UAMH 11012</strain>
    </source>
</reference>
<feature type="transmembrane region" description="Helical" evidence="6">
    <location>
        <begin position="233"/>
        <end position="253"/>
    </location>
</feature>
<evidence type="ECO:0000313" key="8">
    <source>
        <dbReference type="EMBL" id="CZR67551.1"/>
    </source>
</evidence>
<keyword evidence="9" id="KW-1185">Reference proteome</keyword>
<feature type="transmembrane region" description="Helical" evidence="6">
    <location>
        <begin position="175"/>
        <end position="193"/>
    </location>
</feature>
<dbReference type="PROSITE" id="PS50850">
    <property type="entry name" value="MFS"/>
    <property type="match status" value="1"/>
</dbReference>
<dbReference type="InterPro" id="IPR036259">
    <property type="entry name" value="MFS_trans_sf"/>
</dbReference>
<feature type="transmembrane region" description="Helical" evidence="6">
    <location>
        <begin position="205"/>
        <end position="226"/>
    </location>
</feature>
<organism evidence="8 9">
    <name type="scientific">Phialocephala subalpina</name>
    <dbReference type="NCBI Taxonomy" id="576137"/>
    <lineage>
        <taxon>Eukaryota</taxon>
        <taxon>Fungi</taxon>
        <taxon>Dikarya</taxon>
        <taxon>Ascomycota</taxon>
        <taxon>Pezizomycotina</taxon>
        <taxon>Leotiomycetes</taxon>
        <taxon>Helotiales</taxon>
        <taxon>Mollisiaceae</taxon>
        <taxon>Phialocephala</taxon>
        <taxon>Phialocephala fortinii species complex</taxon>
    </lineage>
</organism>
<evidence type="ECO:0000256" key="6">
    <source>
        <dbReference type="SAM" id="Phobius"/>
    </source>
</evidence>
<dbReference type="STRING" id="576137.A0A1L7XR64"/>